<evidence type="ECO:0000313" key="8">
    <source>
        <dbReference type="Proteomes" id="UP000651112"/>
    </source>
</evidence>
<evidence type="ECO:0000259" key="6">
    <source>
        <dbReference type="Pfam" id="PF08281"/>
    </source>
</evidence>
<evidence type="ECO:0000256" key="1">
    <source>
        <dbReference type="ARBA" id="ARBA00010641"/>
    </source>
</evidence>
<sequence length="189" mass="22342">MNKYGSYSDLELVTELQKGDQAAYTEIYHRFKIPLYTFLWRRIHDKELVTDILHDVFLAIWEKREQIRYDTSLSGYLFSAVRNKLLDTIAHEKVKQRYIDSFYEFIHIADMSADDLVRSKEMSQLIATEISALPPKTREVFELSRQYNLSRKEIAQQLGISEQTVKSHMFNALKTLKLKLGSFLFLFFL</sequence>
<dbReference type="NCBIfam" id="TIGR02937">
    <property type="entry name" value="sigma70-ECF"/>
    <property type="match status" value="1"/>
</dbReference>
<keyword evidence="8" id="KW-1185">Reference proteome</keyword>
<keyword evidence="4" id="KW-0804">Transcription</keyword>
<dbReference type="SUPFAM" id="SSF88659">
    <property type="entry name" value="Sigma3 and sigma4 domains of RNA polymerase sigma factors"/>
    <property type="match status" value="1"/>
</dbReference>
<evidence type="ECO:0000256" key="2">
    <source>
        <dbReference type="ARBA" id="ARBA00023015"/>
    </source>
</evidence>
<dbReference type="InterPro" id="IPR039425">
    <property type="entry name" value="RNA_pol_sigma-70-like"/>
</dbReference>
<protein>
    <submittedName>
        <fullName evidence="7">RNA polymerase sigma-70 factor</fullName>
    </submittedName>
</protein>
<dbReference type="Gene3D" id="1.10.1740.10">
    <property type="match status" value="1"/>
</dbReference>
<feature type="domain" description="RNA polymerase sigma-70 region 2" evidence="5">
    <location>
        <begin position="28"/>
        <end position="91"/>
    </location>
</feature>
<dbReference type="InterPro" id="IPR007627">
    <property type="entry name" value="RNA_pol_sigma70_r2"/>
</dbReference>
<feature type="domain" description="RNA polymerase sigma factor 70 region 4 type 2" evidence="6">
    <location>
        <begin position="124"/>
        <end position="176"/>
    </location>
</feature>
<gene>
    <name evidence="7" type="ORF">H8B21_15900</name>
</gene>
<dbReference type="EMBL" id="JACNYL010000003">
    <property type="protein sequence ID" value="MBD1423053.1"/>
    <property type="molecule type" value="Genomic_DNA"/>
</dbReference>
<keyword evidence="2" id="KW-0805">Transcription regulation</keyword>
<keyword evidence="3" id="KW-0731">Sigma factor</keyword>
<dbReference type="NCBIfam" id="TIGR02985">
    <property type="entry name" value="Sig70_bacteroi1"/>
    <property type="match status" value="1"/>
</dbReference>
<proteinExistence type="inferred from homology"/>
<dbReference type="SUPFAM" id="SSF88946">
    <property type="entry name" value="Sigma2 domain of RNA polymerase sigma factors"/>
    <property type="match status" value="1"/>
</dbReference>
<evidence type="ECO:0000256" key="4">
    <source>
        <dbReference type="ARBA" id="ARBA00023163"/>
    </source>
</evidence>
<dbReference type="InterPro" id="IPR013325">
    <property type="entry name" value="RNA_pol_sigma_r2"/>
</dbReference>
<comment type="similarity">
    <text evidence="1">Belongs to the sigma-70 factor family. ECF subfamily.</text>
</comment>
<evidence type="ECO:0000313" key="7">
    <source>
        <dbReference type="EMBL" id="MBD1423053.1"/>
    </source>
</evidence>
<dbReference type="Pfam" id="PF08281">
    <property type="entry name" value="Sigma70_r4_2"/>
    <property type="match status" value="1"/>
</dbReference>
<comment type="caution">
    <text evidence="7">The sequence shown here is derived from an EMBL/GenBank/DDBJ whole genome shotgun (WGS) entry which is preliminary data.</text>
</comment>
<dbReference type="InterPro" id="IPR000792">
    <property type="entry name" value="Tscrpt_reg_LuxR_C"/>
</dbReference>
<dbReference type="PRINTS" id="PR00038">
    <property type="entry name" value="HTHLUXR"/>
</dbReference>
<dbReference type="InterPro" id="IPR014327">
    <property type="entry name" value="RNA_pol_sigma70_bacteroid"/>
</dbReference>
<dbReference type="InterPro" id="IPR014284">
    <property type="entry name" value="RNA_pol_sigma-70_dom"/>
</dbReference>
<dbReference type="CDD" id="cd06171">
    <property type="entry name" value="Sigma70_r4"/>
    <property type="match status" value="1"/>
</dbReference>
<evidence type="ECO:0000259" key="5">
    <source>
        <dbReference type="Pfam" id="PF04542"/>
    </source>
</evidence>
<name>A0ABR7XVH8_9SPHI</name>
<organism evidence="7 8">
    <name type="scientific">Sphingobacterium chuzhouense</name>
    <dbReference type="NCBI Taxonomy" id="1742264"/>
    <lineage>
        <taxon>Bacteria</taxon>
        <taxon>Pseudomonadati</taxon>
        <taxon>Bacteroidota</taxon>
        <taxon>Sphingobacteriia</taxon>
        <taxon>Sphingobacteriales</taxon>
        <taxon>Sphingobacteriaceae</taxon>
        <taxon>Sphingobacterium</taxon>
    </lineage>
</organism>
<reference evidence="7 8" key="1">
    <citation type="submission" date="2020-08" db="EMBL/GenBank/DDBJ databases">
        <title>Sphingobacterium sp. DN00404 isolated from aquaculture water.</title>
        <authorList>
            <person name="Zhang M."/>
        </authorList>
    </citation>
    <scope>NUCLEOTIDE SEQUENCE [LARGE SCALE GENOMIC DNA]</scope>
    <source>
        <strain evidence="7 8">KCTC 42746</strain>
    </source>
</reference>
<dbReference type="InterPro" id="IPR013249">
    <property type="entry name" value="RNA_pol_sigma70_r4_t2"/>
</dbReference>
<dbReference type="Proteomes" id="UP000651112">
    <property type="component" value="Unassembled WGS sequence"/>
</dbReference>
<dbReference type="PANTHER" id="PTHR43133">
    <property type="entry name" value="RNA POLYMERASE ECF-TYPE SIGMA FACTO"/>
    <property type="match status" value="1"/>
</dbReference>
<dbReference type="InterPro" id="IPR013324">
    <property type="entry name" value="RNA_pol_sigma_r3/r4-like"/>
</dbReference>
<dbReference type="InterPro" id="IPR036388">
    <property type="entry name" value="WH-like_DNA-bd_sf"/>
</dbReference>
<dbReference type="Gene3D" id="1.10.10.10">
    <property type="entry name" value="Winged helix-like DNA-binding domain superfamily/Winged helix DNA-binding domain"/>
    <property type="match status" value="1"/>
</dbReference>
<dbReference type="RefSeq" id="WP_165295746.1">
    <property type="nucleotide sequence ID" value="NZ_JACNYL010000003.1"/>
</dbReference>
<dbReference type="PANTHER" id="PTHR43133:SF46">
    <property type="entry name" value="RNA POLYMERASE SIGMA-70 FACTOR ECF SUBFAMILY"/>
    <property type="match status" value="1"/>
</dbReference>
<dbReference type="Pfam" id="PF04542">
    <property type="entry name" value="Sigma70_r2"/>
    <property type="match status" value="1"/>
</dbReference>
<accession>A0ABR7XVH8</accession>
<evidence type="ECO:0000256" key="3">
    <source>
        <dbReference type="ARBA" id="ARBA00023082"/>
    </source>
</evidence>